<dbReference type="EMBL" id="BKCJ010411799">
    <property type="protein sequence ID" value="GFA36641.1"/>
    <property type="molecule type" value="Genomic_DNA"/>
</dbReference>
<evidence type="ECO:0000256" key="2">
    <source>
        <dbReference type="SAM" id="MobiDB-lite"/>
    </source>
</evidence>
<sequence length="368" mass="40677">MLKNEVQTRDVVLVTLKHKQNQAEQEKDDLKLKFDKFQASSKSLNKLLASQTNNKHGLGYYSESDSKSLSPSSLSDRSQPSGEYHDVPPLITGNFMPPKPDLVFYTALKTVHLSSAKPAQDISHKTRPMAPIIEDWVSDSEDESEPNDPQKASSFVQSSEHVKLSGHSVQPVKASILETTPNSTSSKANGSRRKNRKTCFVCRGVDHLIKDCNFHAKPKTQPTPRNFAHRSYDKKYASSTKKYSQKHIVPAAVLTKSKPVSVTAARIVSAVVPKIMATKPRHAHSLYTKTNSIIRRHKTHIKFSKTSNSSPKVTAAHAKVGNPQYALKDKGVIDSGCLRHMTRNMSYLSDFQELNGGYVAFGGNPNGG</sequence>
<feature type="compositionally biased region" description="Polar residues" evidence="2">
    <location>
        <begin position="150"/>
        <end position="159"/>
    </location>
</feature>
<feature type="region of interest" description="Disordered" evidence="2">
    <location>
        <begin position="58"/>
        <end position="92"/>
    </location>
</feature>
<proteinExistence type="predicted"/>
<evidence type="ECO:0000313" key="3">
    <source>
        <dbReference type="EMBL" id="GFA36641.1"/>
    </source>
</evidence>
<gene>
    <name evidence="3" type="ORF">Tci_608613</name>
</gene>
<feature type="region of interest" description="Disordered" evidence="2">
    <location>
        <begin position="138"/>
        <end position="195"/>
    </location>
</feature>
<feature type="compositionally biased region" description="Polar residues" evidence="2">
    <location>
        <begin position="177"/>
        <end position="189"/>
    </location>
</feature>
<comment type="caution">
    <text evidence="3">The sequence shown here is derived from an EMBL/GenBank/DDBJ whole genome shotgun (WGS) entry which is preliminary data.</text>
</comment>
<organism evidence="3">
    <name type="scientific">Tanacetum cinerariifolium</name>
    <name type="common">Dalmatian daisy</name>
    <name type="synonym">Chrysanthemum cinerariifolium</name>
    <dbReference type="NCBI Taxonomy" id="118510"/>
    <lineage>
        <taxon>Eukaryota</taxon>
        <taxon>Viridiplantae</taxon>
        <taxon>Streptophyta</taxon>
        <taxon>Embryophyta</taxon>
        <taxon>Tracheophyta</taxon>
        <taxon>Spermatophyta</taxon>
        <taxon>Magnoliopsida</taxon>
        <taxon>eudicotyledons</taxon>
        <taxon>Gunneridae</taxon>
        <taxon>Pentapetalae</taxon>
        <taxon>asterids</taxon>
        <taxon>campanulids</taxon>
        <taxon>Asterales</taxon>
        <taxon>Asteraceae</taxon>
        <taxon>Asteroideae</taxon>
        <taxon>Anthemideae</taxon>
        <taxon>Anthemidinae</taxon>
        <taxon>Tanacetum</taxon>
    </lineage>
</organism>
<evidence type="ECO:0000256" key="1">
    <source>
        <dbReference type="SAM" id="Coils"/>
    </source>
</evidence>
<dbReference type="AlphaFoldDB" id="A0A699JJF6"/>
<name>A0A699JJF6_TANCI</name>
<feature type="coiled-coil region" evidence="1">
    <location>
        <begin position="13"/>
        <end position="40"/>
    </location>
</feature>
<reference evidence="3" key="1">
    <citation type="journal article" date="2019" name="Sci. Rep.">
        <title>Draft genome of Tanacetum cinerariifolium, the natural source of mosquito coil.</title>
        <authorList>
            <person name="Yamashiro T."/>
            <person name="Shiraishi A."/>
            <person name="Satake H."/>
            <person name="Nakayama K."/>
        </authorList>
    </citation>
    <scope>NUCLEOTIDE SEQUENCE</scope>
</reference>
<feature type="compositionally biased region" description="Low complexity" evidence="2">
    <location>
        <begin position="67"/>
        <end position="81"/>
    </location>
</feature>
<protein>
    <submittedName>
        <fullName evidence="3">Uncharacterized protein</fullName>
    </submittedName>
</protein>
<accession>A0A699JJF6</accession>
<keyword evidence="1" id="KW-0175">Coiled coil</keyword>